<evidence type="ECO:0000313" key="1">
    <source>
        <dbReference type="EMBL" id="QEW04327.1"/>
    </source>
</evidence>
<dbReference type="KEGG" id="mlz:F6J85_15335"/>
<organism evidence="1 2">
    <name type="scientific">Microbacterium lushaniae</name>
    <dbReference type="NCBI Taxonomy" id="2614639"/>
    <lineage>
        <taxon>Bacteria</taxon>
        <taxon>Bacillati</taxon>
        <taxon>Actinomycetota</taxon>
        <taxon>Actinomycetes</taxon>
        <taxon>Micrococcales</taxon>
        <taxon>Microbacteriaceae</taxon>
        <taxon>Microbacterium</taxon>
    </lineage>
</organism>
<protein>
    <submittedName>
        <fullName evidence="1">DUF385 domain-containing protein</fullName>
    </submittedName>
</protein>
<dbReference type="Gene3D" id="2.30.110.10">
    <property type="entry name" value="Electron Transport, Fmn-binding Protein, Chain A"/>
    <property type="match status" value="1"/>
</dbReference>
<dbReference type="EMBL" id="CP044232">
    <property type="protein sequence ID" value="QEW04327.1"/>
    <property type="molecule type" value="Genomic_DNA"/>
</dbReference>
<dbReference type="AlphaFoldDB" id="A0A5J6L7C9"/>
<reference evidence="2" key="1">
    <citation type="submission" date="2019-09" db="EMBL/GenBank/DDBJ databases">
        <title>Mumia zhuanghuii sp. nov. isolated from the intestinal contents of plateau pika (Ochotona curzoniae) in the Qinghai-Tibet plateau of China.</title>
        <authorList>
            <person name="Tian Z."/>
        </authorList>
    </citation>
    <scope>NUCLEOTIDE SEQUENCE [LARGE SCALE GENOMIC DNA]</scope>
    <source>
        <strain evidence="2">L-031</strain>
    </source>
</reference>
<dbReference type="InterPro" id="IPR012349">
    <property type="entry name" value="Split_barrel_FMN-bd"/>
</dbReference>
<dbReference type="RefSeq" id="WP_150926361.1">
    <property type="nucleotide sequence ID" value="NZ_CP044232.1"/>
</dbReference>
<dbReference type="Proteomes" id="UP000325516">
    <property type="component" value="Chromosome"/>
</dbReference>
<name>A0A5J6L7C9_9MICO</name>
<dbReference type="InterPro" id="IPR004378">
    <property type="entry name" value="F420H2_quin_Rdtase"/>
</dbReference>
<evidence type="ECO:0000313" key="2">
    <source>
        <dbReference type="Proteomes" id="UP000325516"/>
    </source>
</evidence>
<keyword evidence="2" id="KW-1185">Reference proteome</keyword>
<sequence length="147" mass="16944">MPTTTEILSALNISRDSTAWQRTVDITTIGARSGKPRRIEIWFHRVYGRWYLSSTPARRDWYSNLLANPEFLFHLKHGIRADLRATALPVTDPAQRQPIFEYIVDDFNQPHNPAIVRQPQHVEDWMAGSPLMEIVFSDIPTSTKTLT</sequence>
<dbReference type="GO" id="GO:0016491">
    <property type="term" value="F:oxidoreductase activity"/>
    <property type="evidence" value="ECO:0007669"/>
    <property type="project" value="InterPro"/>
</dbReference>
<proteinExistence type="predicted"/>
<gene>
    <name evidence="1" type="ORF">F6J85_15335</name>
</gene>
<dbReference type="SUPFAM" id="SSF50475">
    <property type="entry name" value="FMN-binding split barrel"/>
    <property type="match status" value="1"/>
</dbReference>
<dbReference type="Pfam" id="PF04075">
    <property type="entry name" value="F420H2_quin_red"/>
    <property type="match status" value="1"/>
</dbReference>
<accession>A0A5J6L7C9</accession>